<dbReference type="GO" id="GO:0005829">
    <property type="term" value="C:cytosol"/>
    <property type="evidence" value="ECO:0007669"/>
    <property type="project" value="TreeGrafter"/>
</dbReference>
<sequence length="528" mass="55940">MLAQGKAKLAPPLPAQATPPLVLQFRLGQMPPPARSCTCSRAGEENQPGWRCPDEDKKSKAPFWCPTLACCIPAFSSRGLSLQLGALVHSPVSSPLLGFSAVSTSLPQGYLWVGGGQEGAGGQVEIFSLNRPSPRTVKSFPLAAPVLCMEYIPEPEEGESGDGDKDESHTAADPSSAVHPTICLGLQDGSILIYSSVDTGTQCLATCRSPGLQPVLCLRHSPFHLFAGLQDGTLAAYPRTSGDVPWDLESPPVCLTVGPGPIRTLLSLEDAVWASCGPRVTVLDATSLQTQQSFEAHQDEAVSVTHMVKAGSGVWMAFSSGSSIRLFHTETLEHLQEINIATRTTFLLPGQKHVCVTSLLICQGLLWVGTDQGVIVLLPVPRLEGIPKITGKGMVSLNGHCGPVTFLAVATSILALDILRSDQEEAEGPRAEEDKPDGQAPEPAPAPSSHHSEEDGSIYEMADDPDVWVRSRPCARDAHRKEICSVAIISGGLGYRNFGSASGVGGRPASCGEMDSTLLIWQVPLLTL</sequence>
<dbReference type="AlphaFoldDB" id="S7NZ83"/>
<reference evidence="4 5" key="1">
    <citation type="journal article" date="2013" name="Nat. Commun.">
        <title>Genome analysis reveals insights into physiology and longevity of the Brandt's bat Myotis brandtii.</title>
        <authorList>
            <person name="Seim I."/>
            <person name="Fang X."/>
            <person name="Xiong Z."/>
            <person name="Lobanov A.V."/>
            <person name="Huang Z."/>
            <person name="Ma S."/>
            <person name="Feng Y."/>
            <person name="Turanov A.A."/>
            <person name="Zhu Y."/>
            <person name="Lenz T.L."/>
            <person name="Gerashchenko M.V."/>
            <person name="Fan D."/>
            <person name="Hee Yim S."/>
            <person name="Yao X."/>
            <person name="Jordan D."/>
            <person name="Xiong Y."/>
            <person name="Ma Y."/>
            <person name="Lyapunov A.N."/>
            <person name="Chen G."/>
            <person name="Kulakova O.I."/>
            <person name="Sun Y."/>
            <person name="Lee S.G."/>
            <person name="Bronson R.T."/>
            <person name="Moskalev A.A."/>
            <person name="Sunyaev S.R."/>
            <person name="Zhang G."/>
            <person name="Krogh A."/>
            <person name="Wang J."/>
            <person name="Gladyshev V.N."/>
        </authorList>
    </citation>
    <scope>NUCLEOTIDE SEQUENCE [LARGE SCALE GENOMIC DNA]</scope>
</reference>
<dbReference type="GO" id="GO:0005085">
    <property type="term" value="F:guanyl-nucleotide exchange factor activity"/>
    <property type="evidence" value="ECO:0007669"/>
    <property type="project" value="UniProtKB-KW"/>
</dbReference>
<dbReference type="Proteomes" id="UP000052978">
    <property type="component" value="Unassembled WGS sequence"/>
</dbReference>
<dbReference type="Gene3D" id="2.130.10.10">
    <property type="entry name" value="YVTN repeat-like/Quinoprotein amine dehydrogenase"/>
    <property type="match status" value="1"/>
</dbReference>
<dbReference type="GO" id="GO:0051496">
    <property type="term" value="P:positive regulation of stress fiber assembly"/>
    <property type="evidence" value="ECO:0007669"/>
    <property type="project" value="TreeGrafter"/>
</dbReference>
<dbReference type="Pfam" id="PF19056">
    <property type="entry name" value="WD40_2"/>
    <property type="match status" value="2"/>
</dbReference>
<feature type="region of interest" description="Disordered" evidence="3">
    <location>
        <begin position="423"/>
        <end position="459"/>
    </location>
</feature>
<dbReference type="EMBL" id="KE161302">
    <property type="protein sequence ID" value="EPQ03033.1"/>
    <property type="molecule type" value="Genomic_DNA"/>
</dbReference>
<dbReference type="InterPro" id="IPR039919">
    <property type="entry name" value="ARHGEF10/ARHGEF17"/>
</dbReference>
<organism evidence="4 5">
    <name type="scientific">Myotis brandtii</name>
    <name type="common">Brandt's bat</name>
    <dbReference type="NCBI Taxonomy" id="109478"/>
    <lineage>
        <taxon>Eukaryota</taxon>
        <taxon>Metazoa</taxon>
        <taxon>Chordata</taxon>
        <taxon>Craniata</taxon>
        <taxon>Vertebrata</taxon>
        <taxon>Euteleostomi</taxon>
        <taxon>Mammalia</taxon>
        <taxon>Eutheria</taxon>
        <taxon>Laurasiatheria</taxon>
        <taxon>Chiroptera</taxon>
        <taxon>Yangochiroptera</taxon>
        <taxon>Vespertilionidae</taxon>
        <taxon>Myotis</taxon>
    </lineage>
</organism>
<keyword evidence="5" id="KW-1185">Reference proteome</keyword>
<dbReference type="GO" id="GO:0030036">
    <property type="term" value="P:actin cytoskeleton organization"/>
    <property type="evidence" value="ECO:0007669"/>
    <property type="project" value="TreeGrafter"/>
</dbReference>
<dbReference type="InterPro" id="IPR015943">
    <property type="entry name" value="WD40/YVTN_repeat-like_dom_sf"/>
</dbReference>
<accession>S7NZ83</accession>
<proteinExistence type="predicted"/>
<dbReference type="PANTHER" id="PTHR12877">
    <property type="entry name" value="RHO GUANINE NUCLEOTIDE EXCHANGE FACTOR"/>
    <property type="match status" value="1"/>
</dbReference>
<evidence type="ECO:0000313" key="4">
    <source>
        <dbReference type="EMBL" id="EPQ03033.1"/>
    </source>
</evidence>
<evidence type="ECO:0000256" key="1">
    <source>
        <dbReference type="ARBA" id="ARBA00022553"/>
    </source>
</evidence>
<evidence type="ECO:0000256" key="3">
    <source>
        <dbReference type="SAM" id="MobiDB-lite"/>
    </source>
</evidence>
<name>S7NZ83_MYOBR</name>
<gene>
    <name evidence="4" type="ORF">D623_10010081</name>
</gene>
<dbReference type="PANTHER" id="PTHR12877:SF16">
    <property type="entry name" value="RHO GUANINE NUCLEOTIDE EXCHANGE FACTOR 10-LIKE PROTEIN"/>
    <property type="match status" value="1"/>
</dbReference>
<keyword evidence="2" id="KW-0344">Guanine-nucleotide releasing factor</keyword>
<evidence type="ECO:0000256" key="2">
    <source>
        <dbReference type="ARBA" id="ARBA00022658"/>
    </source>
</evidence>
<dbReference type="eggNOG" id="KOG3522">
    <property type="taxonomic scope" value="Eukaryota"/>
</dbReference>
<dbReference type="FunFam" id="2.130.10.10:FF:000405">
    <property type="entry name" value="rho guanine nucleotide exchange factor 10-like protein isoform X1"/>
    <property type="match status" value="1"/>
</dbReference>
<evidence type="ECO:0000313" key="5">
    <source>
        <dbReference type="Proteomes" id="UP000052978"/>
    </source>
</evidence>
<dbReference type="SUPFAM" id="SSF50978">
    <property type="entry name" value="WD40 repeat-like"/>
    <property type="match status" value="1"/>
</dbReference>
<keyword evidence="1" id="KW-0597">Phosphoprotein</keyword>
<feature type="region of interest" description="Disordered" evidence="3">
    <location>
        <begin position="154"/>
        <end position="177"/>
    </location>
</feature>
<feature type="compositionally biased region" description="Basic and acidic residues" evidence="3">
    <location>
        <begin position="423"/>
        <end position="437"/>
    </location>
</feature>
<protein>
    <submittedName>
        <fullName evidence="4">Rho guanine nucleotide exchange factor 10-like protein</fullName>
    </submittedName>
</protein>
<dbReference type="GO" id="GO:0032933">
    <property type="term" value="P:SREBP signaling pathway"/>
    <property type="evidence" value="ECO:0007669"/>
    <property type="project" value="TreeGrafter"/>
</dbReference>
<dbReference type="InterPro" id="IPR036322">
    <property type="entry name" value="WD40_repeat_dom_sf"/>
</dbReference>